<keyword evidence="1" id="KW-1133">Transmembrane helix</keyword>
<dbReference type="GO" id="GO:0009401">
    <property type="term" value="P:phosphoenolpyruvate-dependent sugar phosphotransferase system"/>
    <property type="evidence" value="ECO:0007669"/>
    <property type="project" value="InterPro"/>
</dbReference>
<accession>A0A2J9PM18</accession>
<dbReference type="GO" id="GO:0005886">
    <property type="term" value="C:plasma membrane"/>
    <property type="evidence" value="ECO:0007669"/>
    <property type="project" value="TreeGrafter"/>
</dbReference>
<feature type="transmembrane region" description="Helical" evidence="1">
    <location>
        <begin position="181"/>
        <end position="201"/>
    </location>
</feature>
<dbReference type="PROSITE" id="PS51108">
    <property type="entry name" value="PTS_EIID"/>
    <property type="match status" value="1"/>
</dbReference>
<dbReference type="PANTHER" id="PTHR32502">
    <property type="entry name" value="N-ACETYLGALACTOSAMINE PERMEASE II COMPONENT-RELATED"/>
    <property type="match status" value="1"/>
</dbReference>
<dbReference type="InterPro" id="IPR050303">
    <property type="entry name" value="GatZ_KbaZ_carbometab"/>
</dbReference>
<evidence type="ECO:0000313" key="3">
    <source>
        <dbReference type="Proteomes" id="UP000192813"/>
    </source>
</evidence>
<name>A0A2J9PM18_9LACT</name>
<comment type="caution">
    <text evidence="2">The sequence shown here is derived from an EMBL/GenBank/DDBJ whole genome shotgun (WGS) entry which is preliminary data.</text>
</comment>
<organism evidence="2 3">
    <name type="scientific">Aerococcus viridans</name>
    <dbReference type="NCBI Taxonomy" id="1377"/>
    <lineage>
        <taxon>Bacteria</taxon>
        <taxon>Bacillati</taxon>
        <taxon>Bacillota</taxon>
        <taxon>Bacilli</taxon>
        <taxon>Lactobacillales</taxon>
        <taxon>Aerococcaceae</taxon>
        <taxon>Aerococcus</taxon>
    </lineage>
</organism>
<sequence>MTEEVTNRVTLSKRDRMVANWRLTFVQASWNYERMHNVGWAYVLAPAIKKLYTSKEDRTAALQRHLEFINSHPYVEAPILGVTLAMEEEKANGTVIEDQAIQGVKVGMMGPLAGVGDPIFWGTLRPVIGAFAASLALSQSIIGPILFFVLWNLIRVAFTWYTQELGYRAGSEITKDLSGGIIQKITVGASILGMFVMGVLVPRWTTMNFPRVISEVTNQKDAIVNFDGLVEAANNSNVTADSFRDVINQISSGQLVNTTTATTLGDVFNQLLPGMMPLLLTLACMYLLKRKVSATTLIFSIFVIGIVLYVLGIMG</sequence>
<dbReference type="AlphaFoldDB" id="A0A2J9PM18"/>
<keyword evidence="1" id="KW-0472">Membrane</keyword>
<dbReference type="RefSeq" id="WP_083068317.1">
    <property type="nucleotide sequence ID" value="NZ_JALXKY010000009.1"/>
</dbReference>
<dbReference type="Pfam" id="PF03613">
    <property type="entry name" value="EIID-AGA"/>
    <property type="match status" value="1"/>
</dbReference>
<reference evidence="3" key="1">
    <citation type="submission" date="2017-12" db="EMBL/GenBank/DDBJ databases">
        <title>FDA dAtabase for Regulatory Grade micrObial Sequences (FDA-ARGOS): Supporting development and validation of Infectious Disease Dx tests.</title>
        <authorList>
            <person name="Hoffmann M."/>
            <person name="Allard M."/>
            <person name="Evans P."/>
            <person name="Brown E."/>
            <person name="Tallon L."/>
            <person name="Sadzewicz L."/>
            <person name="Sengamalay N."/>
            <person name="Ott S."/>
            <person name="Godinez A."/>
            <person name="Nagaraj S."/>
            <person name="Vavikolanu K."/>
            <person name="Aluvathingal J."/>
            <person name="Nadendla S."/>
            <person name="Sichtig H."/>
        </authorList>
    </citation>
    <scope>NUCLEOTIDE SEQUENCE [LARGE SCALE GENOMIC DNA]</scope>
    <source>
        <strain evidence="3">FDAARGOS_249</strain>
    </source>
</reference>
<protein>
    <submittedName>
        <fullName evidence="2">PTS mannose family transporter subunit IID</fullName>
    </submittedName>
</protein>
<feature type="transmembrane region" description="Helical" evidence="1">
    <location>
        <begin position="294"/>
        <end position="314"/>
    </location>
</feature>
<dbReference type="EMBL" id="NBTM02000001">
    <property type="protein sequence ID" value="PNL91384.1"/>
    <property type="molecule type" value="Genomic_DNA"/>
</dbReference>
<keyword evidence="1" id="KW-0812">Transmembrane</keyword>
<evidence type="ECO:0000313" key="2">
    <source>
        <dbReference type="EMBL" id="PNL91384.1"/>
    </source>
</evidence>
<gene>
    <name evidence="2" type="ORF">A6J77_003720</name>
</gene>
<dbReference type="PANTHER" id="PTHR32502:SF27">
    <property type="entry name" value="PTS SYSTEM, MANNOSE-SPECIFIC IID COMPONENT"/>
    <property type="match status" value="1"/>
</dbReference>
<proteinExistence type="predicted"/>
<dbReference type="Proteomes" id="UP000192813">
    <property type="component" value="Unassembled WGS sequence"/>
</dbReference>
<evidence type="ECO:0000256" key="1">
    <source>
        <dbReference type="SAM" id="Phobius"/>
    </source>
</evidence>
<dbReference type="InterPro" id="IPR004704">
    <property type="entry name" value="PTS_IID_man"/>
</dbReference>